<organism evidence="1 2">
    <name type="scientific">Thalictrum thalictroides</name>
    <name type="common">Rue-anemone</name>
    <name type="synonym">Anemone thalictroides</name>
    <dbReference type="NCBI Taxonomy" id="46969"/>
    <lineage>
        <taxon>Eukaryota</taxon>
        <taxon>Viridiplantae</taxon>
        <taxon>Streptophyta</taxon>
        <taxon>Embryophyta</taxon>
        <taxon>Tracheophyta</taxon>
        <taxon>Spermatophyta</taxon>
        <taxon>Magnoliopsida</taxon>
        <taxon>Ranunculales</taxon>
        <taxon>Ranunculaceae</taxon>
        <taxon>Thalictroideae</taxon>
        <taxon>Thalictrum</taxon>
    </lineage>
</organism>
<gene>
    <name evidence="1" type="ORF">FRX31_026481</name>
</gene>
<dbReference type="EMBL" id="JABWDY010032763">
    <property type="protein sequence ID" value="KAF5183932.1"/>
    <property type="molecule type" value="Genomic_DNA"/>
</dbReference>
<dbReference type="Proteomes" id="UP000554482">
    <property type="component" value="Unassembled WGS sequence"/>
</dbReference>
<dbReference type="AlphaFoldDB" id="A0A7J6VI11"/>
<feature type="non-terminal residue" evidence="1">
    <location>
        <position position="1"/>
    </location>
</feature>
<name>A0A7J6VI11_THATH</name>
<evidence type="ECO:0000313" key="1">
    <source>
        <dbReference type="EMBL" id="KAF5183932.1"/>
    </source>
</evidence>
<keyword evidence="2" id="KW-1185">Reference proteome</keyword>
<comment type="caution">
    <text evidence="1">The sequence shown here is derived from an EMBL/GenBank/DDBJ whole genome shotgun (WGS) entry which is preliminary data.</text>
</comment>
<evidence type="ECO:0000313" key="2">
    <source>
        <dbReference type="Proteomes" id="UP000554482"/>
    </source>
</evidence>
<sequence length="58" mass="6557">ANKILVHLEVSDIIYEGNERKEFRRQNAFCSRIGWYRKVFVSGGSFIAVSAVVASHSI</sequence>
<accession>A0A7J6VI11</accession>
<proteinExistence type="predicted"/>
<protein>
    <submittedName>
        <fullName evidence="1">Uncharacterized protein</fullName>
    </submittedName>
</protein>
<reference evidence="1 2" key="1">
    <citation type="submission" date="2020-06" db="EMBL/GenBank/DDBJ databases">
        <title>Transcriptomic and genomic resources for Thalictrum thalictroides and T. hernandezii: Facilitating candidate gene discovery in an emerging model plant lineage.</title>
        <authorList>
            <person name="Arias T."/>
            <person name="Riano-Pachon D.M."/>
            <person name="Di Stilio V.S."/>
        </authorList>
    </citation>
    <scope>NUCLEOTIDE SEQUENCE [LARGE SCALE GENOMIC DNA]</scope>
    <source>
        <strain evidence="2">cv. WT478/WT964</strain>
        <tissue evidence="1">Leaves</tissue>
    </source>
</reference>